<keyword evidence="1" id="KW-1133">Transmembrane helix</keyword>
<dbReference type="AlphaFoldDB" id="A0A9X4L625"/>
<name>A0A9X4L625_9STAP</name>
<gene>
    <name evidence="2" type="ORF">M4L89_12145</name>
</gene>
<keyword evidence="1" id="KW-0472">Membrane</keyword>
<sequence>MNMLMVFSAIAVVAMWYAVHRIIYKKGKQGFNLLYFGIVTVFMYIVIYNGIENLLLLHEKMS</sequence>
<keyword evidence="1" id="KW-0812">Transmembrane</keyword>
<protein>
    <submittedName>
        <fullName evidence="2">Uncharacterized protein</fullName>
    </submittedName>
</protein>
<evidence type="ECO:0000256" key="1">
    <source>
        <dbReference type="SAM" id="Phobius"/>
    </source>
</evidence>
<reference evidence="2" key="1">
    <citation type="submission" date="2022-05" db="EMBL/GenBank/DDBJ databases">
        <title>Comparative genomics of Staphylococcus equorum isolates.</title>
        <authorList>
            <person name="Luelf R.H."/>
        </authorList>
    </citation>
    <scope>NUCLEOTIDE SEQUENCE</scope>
    <source>
        <strain evidence="2">TMW 2.2497</strain>
    </source>
</reference>
<proteinExistence type="predicted"/>
<dbReference type="Proteomes" id="UP001152422">
    <property type="component" value="Unassembled WGS sequence"/>
</dbReference>
<dbReference type="RefSeq" id="WP_107518086.1">
    <property type="nucleotide sequence ID" value="NZ_JAMBPY010000008.1"/>
</dbReference>
<accession>A0A9X4L625</accession>
<dbReference type="EMBL" id="JAMBQA010000008">
    <property type="protein sequence ID" value="MDG0846978.1"/>
    <property type="molecule type" value="Genomic_DNA"/>
</dbReference>
<evidence type="ECO:0000313" key="2">
    <source>
        <dbReference type="EMBL" id="MDG0846978.1"/>
    </source>
</evidence>
<keyword evidence="3" id="KW-1185">Reference proteome</keyword>
<evidence type="ECO:0000313" key="3">
    <source>
        <dbReference type="Proteomes" id="UP001152422"/>
    </source>
</evidence>
<comment type="caution">
    <text evidence="2">The sequence shown here is derived from an EMBL/GenBank/DDBJ whole genome shotgun (WGS) entry which is preliminary data.</text>
</comment>
<organism evidence="2 3">
    <name type="scientific">Staphylococcus equorum</name>
    <dbReference type="NCBI Taxonomy" id="246432"/>
    <lineage>
        <taxon>Bacteria</taxon>
        <taxon>Bacillati</taxon>
        <taxon>Bacillota</taxon>
        <taxon>Bacilli</taxon>
        <taxon>Bacillales</taxon>
        <taxon>Staphylococcaceae</taxon>
        <taxon>Staphylococcus</taxon>
    </lineage>
</organism>
<feature type="transmembrane region" description="Helical" evidence="1">
    <location>
        <begin position="31"/>
        <end position="51"/>
    </location>
</feature>